<keyword evidence="4" id="KW-1185">Reference proteome</keyword>
<evidence type="ECO:0000313" key="5">
    <source>
        <dbReference type="RefSeq" id="XP_010501587.1"/>
    </source>
</evidence>
<accession>A0ABM0YIV3</accession>
<feature type="compositionally biased region" description="Basic and acidic residues" evidence="2">
    <location>
        <begin position="287"/>
        <end position="297"/>
    </location>
</feature>
<dbReference type="Gene3D" id="3.30.160.60">
    <property type="entry name" value="Classic Zinc Finger"/>
    <property type="match status" value="2"/>
</dbReference>
<evidence type="ECO:0000256" key="1">
    <source>
        <dbReference type="PROSITE-ProRule" id="PRU00042"/>
    </source>
</evidence>
<evidence type="ECO:0000259" key="3">
    <source>
        <dbReference type="PROSITE" id="PS50157"/>
    </source>
</evidence>
<evidence type="ECO:0000313" key="4">
    <source>
        <dbReference type="Proteomes" id="UP000694864"/>
    </source>
</evidence>
<feature type="domain" description="C2H2-type" evidence="3">
    <location>
        <begin position="297"/>
        <end position="325"/>
    </location>
</feature>
<dbReference type="Proteomes" id="UP000694864">
    <property type="component" value="Chromosome 3"/>
</dbReference>
<dbReference type="PANTHER" id="PTHR46869:SF1">
    <property type="entry name" value="C2H2-LIKE ZINC FINGER PROTEIN"/>
    <property type="match status" value="1"/>
</dbReference>
<dbReference type="InterPro" id="IPR013087">
    <property type="entry name" value="Znf_C2H2_type"/>
</dbReference>
<gene>
    <name evidence="5" type="primary">LOC104778869</name>
</gene>
<sequence>MDEGEEKKFVCMFCNRAFASAQGRGGHIRIHYSNKKDSVDSDRYNGNKKKSLVGRQREKQKQQQQQQDCTICRKKFVSLKALEDHMACHSERDAILLDSQSDTDSETTRKRSNRVMIRSSDSESFSNEILSFGSDIGQDVSVAAYTFMMIKSEEYSSYEERHNFVMNSMHEDDFEVVKTKSSSGKKLITISYVKSQVSEKDKVADDDQLRSAEGVILYGSDGSDSDADISVDGSRRNTGFGSGLNNSMNRFRNGDEGGSKYETDSREDTKSKIHRFRDSKSPVVEKAGGEEKESKSHECPICSKVFKSVEALDCHVRSHYTGNREHNQVAEMPNKIDLRLVEYSDTDDE</sequence>
<dbReference type="PROSITE" id="PS50157">
    <property type="entry name" value="ZINC_FINGER_C2H2_2"/>
    <property type="match status" value="3"/>
</dbReference>
<reference evidence="5" key="2">
    <citation type="submission" date="2025-08" db="UniProtKB">
        <authorList>
            <consortium name="RefSeq"/>
        </authorList>
    </citation>
    <scope>IDENTIFICATION</scope>
    <source>
        <tissue evidence="5">Leaf</tissue>
    </source>
</reference>
<dbReference type="SMART" id="SM00355">
    <property type="entry name" value="ZnF_C2H2"/>
    <property type="match status" value="3"/>
</dbReference>
<evidence type="ECO:0000256" key="2">
    <source>
        <dbReference type="SAM" id="MobiDB-lite"/>
    </source>
</evidence>
<dbReference type="GeneID" id="104778869"/>
<name>A0ABM0YIV3_CAMSA</name>
<protein>
    <submittedName>
        <fullName evidence="5">Uncharacterized protein LOC104778869</fullName>
    </submittedName>
</protein>
<feature type="domain" description="C2H2-type" evidence="3">
    <location>
        <begin position="67"/>
        <end position="94"/>
    </location>
</feature>
<dbReference type="RefSeq" id="XP_010501587.1">
    <property type="nucleotide sequence ID" value="XM_010503285.1"/>
</dbReference>
<feature type="region of interest" description="Disordered" evidence="2">
    <location>
        <begin position="37"/>
        <end position="65"/>
    </location>
</feature>
<dbReference type="SUPFAM" id="SSF57667">
    <property type="entry name" value="beta-beta-alpha zinc fingers"/>
    <property type="match status" value="2"/>
</dbReference>
<dbReference type="PANTHER" id="PTHR46869">
    <property type="entry name" value="C2H2-LIKE ZINC FINGER PROTEIN"/>
    <property type="match status" value="1"/>
</dbReference>
<organism evidence="4 5">
    <name type="scientific">Camelina sativa</name>
    <name type="common">False flax</name>
    <name type="synonym">Myagrum sativum</name>
    <dbReference type="NCBI Taxonomy" id="90675"/>
    <lineage>
        <taxon>Eukaryota</taxon>
        <taxon>Viridiplantae</taxon>
        <taxon>Streptophyta</taxon>
        <taxon>Embryophyta</taxon>
        <taxon>Tracheophyta</taxon>
        <taxon>Spermatophyta</taxon>
        <taxon>Magnoliopsida</taxon>
        <taxon>eudicotyledons</taxon>
        <taxon>Gunneridae</taxon>
        <taxon>Pentapetalae</taxon>
        <taxon>rosids</taxon>
        <taxon>malvids</taxon>
        <taxon>Brassicales</taxon>
        <taxon>Brassicaceae</taxon>
        <taxon>Camelineae</taxon>
        <taxon>Camelina</taxon>
    </lineage>
</organism>
<feature type="domain" description="C2H2-type" evidence="3">
    <location>
        <begin position="9"/>
        <end position="36"/>
    </location>
</feature>
<dbReference type="PROSITE" id="PS00028">
    <property type="entry name" value="ZINC_FINGER_C2H2_1"/>
    <property type="match status" value="3"/>
</dbReference>
<proteinExistence type="predicted"/>
<dbReference type="Pfam" id="PF13912">
    <property type="entry name" value="zf-C2H2_6"/>
    <property type="match status" value="2"/>
</dbReference>
<keyword evidence="1" id="KW-0479">Metal-binding</keyword>
<dbReference type="InterPro" id="IPR036236">
    <property type="entry name" value="Znf_C2H2_sf"/>
</dbReference>
<keyword evidence="1" id="KW-0862">Zinc</keyword>
<feature type="region of interest" description="Disordered" evidence="2">
    <location>
        <begin position="226"/>
        <end position="297"/>
    </location>
</feature>
<reference evidence="4" key="1">
    <citation type="journal article" date="2014" name="Nat. Commun.">
        <title>The emerging biofuel crop Camelina sativa retains a highly undifferentiated hexaploid genome structure.</title>
        <authorList>
            <person name="Kagale S."/>
            <person name="Koh C."/>
            <person name="Nixon J."/>
            <person name="Bollina V."/>
            <person name="Clarke W.E."/>
            <person name="Tuteja R."/>
            <person name="Spillane C."/>
            <person name="Robinson S.J."/>
            <person name="Links M.G."/>
            <person name="Clarke C."/>
            <person name="Higgins E.E."/>
            <person name="Huebert T."/>
            <person name="Sharpe A.G."/>
            <person name="Parkin I.A."/>
        </authorList>
    </citation>
    <scope>NUCLEOTIDE SEQUENCE [LARGE SCALE GENOMIC DNA]</scope>
    <source>
        <strain evidence="4">cv. DH55</strain>
    </source>
</reference>
<feature type="compositionally biased region" description="Polar residues" evidence="2">
    <location>
        <begin position="236"/>
        <end position="250"/>
    </location>
</feature>
<keyword evidence="1" id="KW-0863">Zinc-finger</keyword>
<feature type="compositionally biased region" description="Basic and acidic residues" evidence="2">
    <location>
        <begin position="252"/>
        <end position="280"/>
    </location>
</feature>